<reference evidence="1 2" key="1">
    <citation type="submission" date="2017-02" db="EMBL/GenBank/DDBJ databases">
        <title>The new phylogeny of genus Mycobacterium.</title>
        <authorList>
            <person name="Tortoli E."/>
            <person name="Trovato A."/>
            <person name="Cirillo D.M."/>
        </authorList>
    </citation>
    <scope>NUCLEOTIDE SEQUENCE [LARGE SCALE GENOMIC DNA]</scope>
    <source>
        <strain evidence="1 2">DSM 44471</strain>
    </source>
</reference>
<proteinExistence type="predicted"/>
<dbReference type="RefSeq" id="WP_083076452.1">
    <property type="nucleotide sequence ID" value="NZ_AP022615.1"/>
</dbReference>
<keyword evidence="2" id="KW-1185">Reference proteome</keyword>
<comment type="caution">
    <text evidence="1">The sequence shown here is derived from an EMBL/GenBank/DDBJ whole genome shotgun (WGS) entry which is preliminary data.</text>
</comment>
<name>A0A1X0DC60_MYCHE</name>
<evidence type="ECO:0000313" key="2">
    <source>
        <dbReference type="Proteomes" id="UP000192566"/>
    </source>
</evidence>
<dbReference type="EMBL" id="MVHR01000040">
    <property type="protein sequence ID" value="ORA69985.1"/>
    <property type="molecule type" value="Genomic_DNA"/>
</dbReference>
<dbReference type="AlphaFoldDB" id="A0A1X0DC60"/>
<dbReference type="Proteomes" id="UP000192566">
    <property type="component" value="Unassembled WGS sequence"/>
</dbReference>
<protein>
    <submittedName>
        <fullName evidence="1">Uncharacterized protein</fullName>
    </submittedName>
</protein>
<gene>
    <name evidence="1" type="ORF">BST25_20245</name>
</gene>
<evidence type="ECO:0000313" key="1">
    <source>
        <dbReference type="EMBL" id="ORA69985.1"/>
    </source>
</evidence>
<sequence length="60" mass="6754">MAPRRINNELWLMLKACAVINSTIRRDEAWLRLLVETRTRASGLLALSLHDINPGTGVII</sequence>
<organism evidence="1 2">
    <name type="scientific">Mycobacterium heidelbergense</name>
    <dbReference type="NCBI Taxonomy" id="53376"/>
    <lineage>
        <taxon>Bacteria</taxon>
        <taxon>Bacillati</taxon>
        <taxon>Actinomycetota</taxon>
        <taxon>Actinomycetes</taxon>
        <taxon>Mycobacteriales</taxon>
        <taxon>Mycobacteriaceae</taxon>
        <taxon>Mycobacterium</taxon>
        <taxon>Mycobacterium simiae complex</taxon>
    </lineage>
</organism>
<accession>A0A1X0DC60</accession>